<accession>A0A699VC12</accession>
<comment type="caution">
    <text evidence="1">The sequence shown here is derived from an EMBL/GenBank/DDBJ whole genome shotgun (WGS) entry which is preliminary data.</text>
</comment>
<organism evidence="1">
    <name type="scientific">Tanacetum cinerariifolium</name>
    <name type="common">Dalmatian daisy</name>
    <name type="synonym">Chrysanthemum cinerariifolium</name>
    <dbReference type="NCBI Taxonomy" id="118510"/>
    <lineage>
        <taxon>Eukaryota</taxon>
        <taxon>Viridiplantae</taxon>
        <taxon>Streptophyta</taxon>
        <taxon>Embryophyta</taxon>
        <taxon>Tracheophyta</taxon>
        <taxon>Spermatophyta</taxon>
        <taxon>Magnoliopsida</taxon>
        <taxon>eudicotyledons</taxon>
        <taxon>Gunneridae</taxon>
        <taxon>Pentapetalae</taxon>
        <taxon>asterids</taxon>
        <taxon>campanulids</taxon>
        <taxon>Asterales</taxon>
        <taxon>Asteraceae</taxon>
        <taxon>Asteroideae</taxon>
        <taxon>Anthemideae</taxon>
        <taxon>Anthemidinae</taxon>
        <taxon>Tanacetum</taxon>
    </lineage>
</organism>
<sequence>MPMTWSSLVTLVNVREKSRNVMKCLKMPSKFARFLTYEASISWVCSRLHERTSIYSWPSITYRKVMLMYGVTRHLAIAYHPQTSGQVEVSNSGLKRILEMTVGENRASWSDKLDDALWAFRTAFKT</sequence>
<gene>
    <name evidence="1" type="ORF">Tci_903662</name>
</gene>
<dbReference type="InterPro" id="IPR012337">
    <property type="entry name" value="RNaseH-like_sf"/>
</dbReference>
<proteinExistence type="predicted"/>
<keyword evidence="1" id="KW-0548">Nucleotidyltransferase</keyword>
<dbReference type="InterPro" id="IPR036397">
    <property type="entry name" value="RNaseH_sf"/>
</dbReference>
<protein>
    <submittedName>
        <fullName evidence="1">Reverse transcriptase domain-containing protein</fullName>
    </submittedName>
</protein>
<dbReference type="AlphaFoldDB" id="A0A699VC12"/>
<dbReference type="GO" id="GO:0003964">
    <property type="term" value="F:RNA-directed DNA polymerase activity"/>
    <property type="evidence" value="ECO:0007669"/>
    <property type="project" value="UniProtKB-KW"/>
</dbReference>
<dbReference type="Gene3D" id="3.30.420.10">
    <property type="entry name" value="Ribonuclease H-like superfamily/Ribonuclease H"/>
    <property type="match status" value="1"/>
</dbReference>
<dbReference type="GO" id="GO:0003676">
    <property type="term" value="F:nucleic acid binding"/>
    <property type="evidence" value="ECO:0007669"/>
    <property type="project" value="InterPro"/>
</dbReference>
<dbReference type="EMBL" id="BKCJ011416542">
    <property type="protein sequence ID" value="GFD31693.1"/>
    <property type="molecule type" value="Genomic_DNA"/>
</dbReference>
<feature type="non-terminal residue" evidence="1">
    <location>
        <position position="126"/>
    </location>
</feature>
<keyword evidence="1" id="KW-0695">RNA-directed DNA polymerase</keyword>
<evidence type="ECO:0000313" key="1">
    <source>
        <dbReference type="EMBL" id="GFD31693.1"/>
    </source>
</evidence>
<reference evidence="1" key="1">
    <citation type="journal article" date="2019" name="Sci. Rep.">
        <title>Draft genome of Tanacetum cinerariifolium, the natural source of mosquito coil.</title>
        <authorList>
            <person name="Yamashiro T."/>
            <person name="Shiraishi A."/>
            <person name="Satake H."/>
            <person name="Nakayama K."/>
        </authorList>
    </citation>
    <scope>NUCLEOTIDE SEQUENCE</scope>
</reference>
<name>A0A699VC12_TANCI</name>
<dbReference type="SUPFAM" id="SSF53098">
    <property type="entry name" value="Ribonuclease H-like"/>
    <property type="match status" value="1"/>
</dbReference>
<keyword evidence="1" id="KW-0808">Transferase</keyword>